<dbReference type="RefSeq" id="WP_238482537.1">
    <property type="nucleotide sequence ID" value="NZ_BPMK01000025.1"/>
</dbReference>
<keyword evidence="2" id="KW-1185">Reference proteome</keyword>
<evidence type="ECO:0008006" key="3">
    <source>
        <dbReference type="Google" id="ProtNLM"/>
    </source>
</evidence>
<accession>A0ABQ4Q9Y5</accession>
<comment type="caution">
    <text evidence="1">The sequence shown here is derived from an EMBL/GenBank/DDBJ whole genome shotgun (WGS) entry which is preliminary data.</text>
</comment>
<protein>
    <recommendedName>
        <fullName evidence="3">Excisionase</fullName>
    </recommendedName>
</protein>
<dbReference type="Proteomes" id="UP000887222">
    <property type="component" value="Unassembled WGS sequence"/>
</dbReference>
<organism evidence="1 2">
    <name type="scientific">Noviherbaspirillum aridicola</name>
    <dbReference type="NCBI Taxonomy" id="2849687"/>
    <lineage>
        <taxon>Bacteria</taxon>
        <taxon>Pseudomonadati</taxon>
        <taxon>Pseudomonadota</taxon>
        <taxon>Betaproteobacteria</taxon>
        <taxon>Burkholderiales</taxon>
        <taxon>Oxalobacteraceae</taxon>
        <taxon>Noviherbaspirillum</taxon>
    </lineage>
</organism>
<name>A0ABQ4Q9Y5_9BURK</name>
<evidence type="ECO:0000313" key="1">
    <source>
        <dbReference type="EMBL" id="GIZ54044.1"/>
    </source>
</evidence>
<dbReference type="EMBL" id="BPMK01000025">
    <property type="protein sequence ID" value="GIZ54044.1"/>
    <property type="molecule type" value="Genomic_DNA"/>
</dbReference>
<gene>
    <name evidence="1" type="ORF">NCCP691_40580</name>
</gene>
<evidence type="ECO:0000313" key="2">
    <source>
        <dbReference type="Proteomes" id="UP000887222"/>
    </source>
</evidence>
<reference evidence="1 2" key="1">
    <citation type="journal article" date="2022" name="Int. J. Syst. Evol. Microbiol.">
        <title>Noviherbaspirillum aridicola sp. nov., isolated from an arid soil in Pakistan.</title>
        <authorList>
            <person name="Khan I.U."/>
            <person name="Saqib M."/>
            <person name="Amin A."/>
            <person name="Hussain F."/>
            <person name="Li L."/>
            <person name="Liu Y.H."/>
            <person name="Fang B.Z."/>
            <person name="Ahmed I."/>
            <person name="Li W.J."/>
        </authorList>
    </citation>
    <scope>NUCLEOTIDE SEQUENCE [LARGE SCALE GENOMIC DNA]</scope>
    <source>
        <strain evidence="1 2">NCCP-691</strain>
    </source>
</reference>
<proteinExistence type="predicted"/>
<sequence length="98" mass="11276">MAGDALEKALLDLVEAKVRSMDAERRIAQPTPTAPPVEIHVRYLLIPLFCRITGYTEKAVRRKIQDGKWIEGRHYRKAPDGHITMDLQAYYRWVAEGI</sequence>